<dbReference type="Pfam" id="PF13452">
    <property type="entry name" value="FAS1_DH_region"/>
    <property type="match status" value="1"/>
</dbReference>
<dbReference type="InterPro" id="IPR052342">
    <property type="entry name" value="MCH/BMMD"/>
</dbReference>
<evidence type="ECO:0000313" key="3">
    <source>
        <dbReference type="Proteomes" id="UP000462055"/>
    </source>
</evidence>
<feature type="domain" description="FAS1-like dehydratase" evidence="1">
    <location>
        <begin position="23"/>
        <end position="146"/>
    </location>
</feature>
<proteinExistence type="predicted"/>
<dbReference type="InterPro" id="IPR039569">
    <property type="entry name" value="FAS1-like_DH_region"/>
</dbReference>
<evidence type="ECO:0000313" key="2">
    <source>
        <dbReference type="EMBL" id="MWA04906.1"/>
    </source>
</evidence>
<dbReference type="PANTHER" id="PTHR43664:SF1">
    <property type="entry name" value="BETA-METHYLMALYL-COA DEHYDRATASE"/>
    <property type="match status" value="1"/>
</dbReference>
<dbReference type="PANTHER" id="PTHR43664">
    <property type="entry name" value="MONOAMINE OXIDASE-RELATED"/>
    <property type="match status" value="1"/>
</dbReference>
<dbReference type="RefSeq" id="WP_151597405.1">
    <property type="nucleotide sequence ID" value="NZ_WBMS02000031.1"/>
</dbReference>
<dbReference type="Gene3D" id="3.10.129.10">
    <property type="entry name" value="Hotdog Thioesterase"/>
    <property type="match status" value="1"/>
</dbReference>
<dbReference type="SUPFAM" id="SSF54637">
    <property type="entry name" value="Thioesterase/thiol ester dehydrase-isomerase"/>
    <property type="match status" value="1"/>
</dbReference>
<evidence type="ECO:0000259" key="1">
    <source>
        <dbReference type="Pfam" id="PF13452"/>
    </source>
</evidence>
<protein>
    <submittedName>
        <fullName evidence="2">Acyl dehydratase</fullName>
    </submittedName>
</protein>
<organism evidence="2 3">
    <name type="scientific">Actinomadura physcomitrii</name>
    <dbReference type="NCBI Taxonomy" id="2650748"/>
    <lineage>
        <taxon>Bacteria</taxon>
        <taxon>Bacillati</taxon>
        <taxon>Actinomycetota</taxon>
        <taxon>Actinomycetes</taxon>
        <taxon>Streptosporangiales</taxon>
        <taxon>Thermomonosporaceae</taxon>
        <taxon>Actinomadura</taxon>
    </lineage>
</organism>
<accession>A0A6I4MRI1</accession>
<keyword evidence="3" id="KW-1185">Reference proteome</keyword>
<dbReference type="AlphaFoldDB" id="A0A6I4MRI1"/>
<comment type="caution">
    <text evidence="2">The sequence shown here is derived from an EMBL/GenBank/DDBJ whole genome shotgun (WGS) entry which is preliminary data.</text>
</comment>
<dbReference type="Proteomes" id="UP000462055">
    <property type="component" value="Unassembled WGS sequence"/>
</dbReference>
<gene>
    <name evidence="2" type="ORF">F8568_031970</name>
</gene>
<sequence length="164" mass="17818">MTETARTAEPLVHGMTWEDMKAGSAFRTACRTVTETDLMSFVHLGGFNEPLFYDARHAAEGGYSGRLIPGALVYVLAEGLILQTNVLHGTGLAFMHMEFSVKRPTYVGDTLHVVVETTESRASSKPGRGVVTTRCGVVNQRGEEVAVFTPVRLIRGRDFEAAAS</sequence>
<name>A0A6I4MRI1_9ACTN</name>
<dbReference type="EMBL" id="WBMS02000031">
    <property type="protein sequence ID" value="MWA04906.1"/>
    <property type="molecule type" value="Genomic_DNA"/>
</dbReference>
<reference evidence="2" key="1">
    <citation type="submission" date="2019-12" db="EMBL/GenBank/DDBJ databases">
        <title>Actinomadura physcomitrii sp. nov., a novel actinomycete isolated from moss [Physcomitrium sphaericum (Ludw) Fuernr].</title>
        <authorList>
            <person name="Zhuang X."/>
        </authorList>
    </citation>
    <scope>NUCLEOTIDE SEQUENCE [LARGE SCALE GENOMIC DNA]</scope>
    <source>
        <strain evidence="2">LD22</strain>
    </source>
</reference>
<dbReference type="InterPro" id="IPR029069">
    <property type="entry name" value="HotDog_dom_sf"/>
</dbReference>